<sequence>MYHQEIQRAVEQTKAQRTFVPSITNMVTMHAVANTQIAVGGSPAMFFLADEGVSLANKCDAMYINLGTLTPQYKDLVPQTILQLEREGKKWVLDPVGLGKGQLHNALIAFIKEHPPTIIKGNASEIIKLAQIWKLTEESSQLTGVDSLDAVEQALKAAIELAIFIQNPVVVSGPTDLITDGKTMVISYGGSAWMETISGMGCMLGGVMAVYLAHSNPMIAAITAVNAFNVAGQKAEQVAQGPGTFQAHFLDSLYHLTADEIASNPMKEVNDEKL</sequence>
<keyword evidence="5 11" id="KW-0479">Metal-binding</keyword>
<keyword evidence="9 11" id="KW-0460">Magnesium</keyword>
<evidence type="ECO:0000256" key="7">
    <source>
        <dbReference type="ARBA" id="ARBA00022777"/>
    </source>
</evidence>
<feature type="binding site" evidence="11">
    <location>
        <position position="120"/>
    </location>
    <ligand>
        <name>ATP</name>
        <dbReference type="ChEBI" id="CHEBI:30616"/>
    </ligand>
</feature>
<dbReference type="Proteomes" id="UP001315967">
    <property type="component" value="Chromosome"/>
</dbReference>
<dbReference type="RefSeq" id="WP_313794284.1">
    <property type="nucleotide sequence ID" value="NZ_CP102453.1"/>
</dbReference>
<feature type="binding site" evidence="11">
    <location>
        <position position="172"/>
    </location>
    <ligand>
        <name>ATP</name>
        <dbReference type="ChEBI" id="CHEBI:30616"/>
    </ligand>
</feature>
<keyword evidence="10 11" id="KW-0784">Thiamine biosynthesis</keyword>
<keyword evidence="7 11" id="KW-0418">Kinase</keyword>
<organism evidence="12 13">
    <name type="scientific">Fundicoccus culcitae</name>
    <dbReference type="NCBI Taxonomy" id="2969821"/>
    <lineage>
        <taxon>Bacteria</taxon>
        <taxon>Bacillati</taxon>
        <taxon>Bacillota</taxon>
        <taxon>Bacilli</taxon>
        <taxon>Lactobacillales</taxon>
        <taxon>Aerococcaceae</taxon>
        <taxon>Fundicoccus</taxon>
    </lineage>
</organism>
<evidence type="ECO:0000256" key="4">
    <source>
        <dbReference type="ARBA" id="ARBA00022679"/>
    </source>
</evidence>
<evidence type="ECO:0000256" key="2">
    <source>
        <dbReference type="ARBA" id="ARBA00001946"/>
    </source>
</evidence>
<comment type="catalytic activity">
    <reaction evidence="1 11">
        <text>5-(2-hydroxyethyl)-4-methylthiazole + ATP = 4-methyl-5-(2-phosphooxyethyl)-thiazole + ADP + H(+)</text>
        <dbReference type="Rhea" id="RHEA:24212"/>
        <dbReference type="ChEBI" id="CHEBI:15378"/>
        <dbReference type="ChEBI" id="CHEBI:17957"/>
        <dbReference type="ChEBI" id="CHEBI:30616"/>
        <dbReference type="ChEBI" id="CHEBI:58296"/>
        <dbReference type="ChEBI" id="CHEBI:456216"/>
        <dbReference type="EC" id="2.7.1.50"/>
    </reaction>
</comment>
<feature type="binding site" evidence="11">
    <location>
        <position position="199"/>
    </location>
    <ligand>
        <name>substrate</name>
    </ligand>
</feature>
<feature type="binding site" evidence="11">
    <location>
        <position position="45"/>
    </location>
    <ligand>
        <name>substrate</name>
    </ligand>
</feature>
<comment type="cofactor">
    <cofactor evidence="2 11">
        <name>Mg(2+)</name>
        <dbReference type="ChEBI" id="CHEBI:18420"/>
    </cofactor>
</comment>
<dbReference type="Pfam" id="PF02110">
    <property type="entry name" value="HK"/>
    <property type="match status" value="1"/>
</dbReference>
<evidence type="ECO:0000313" key="12">
    <source>
        <dbReference type="EMBL" id="UUX34781.1"/>
    </source>
</evidence>
<evidence type="ECO:0000256" key="1">
    <source>
        <dbReference type="ARBA" id="ARBA00001771"/>
    </source>
</evidence>
<keyword evidence="6 11" id="KW-0547">Nucleotide-binding</keyword>
<reference evidence="12 13" key="1">
    <citation type="submission" date="2022-08" db="EMBL/GenBank/DDBJ databases">
        <title>Aerococcaceae sp. nov isolated from spoiled eye mask.</title>
        <authorList>
            <person name="Zhou G."/>
            <person name="Xie X.-B."/>
            <person name="Shi Q.-S."/>
            <person name="Wang Y.-S."/>
            <person name="Wen X."/>
            <person name="Peng H."/>
            <person name="Yang X.-J."/>
            <person name="Tao H.-B."/>
            <person name="Huang X.-M."/>
        </authorList>
    </citation>
    <scope>NUCLEOTIDE SEQUENCE [LARGE SCALE GENOMIC DNA]</scope>
    <source>
        <strain evidence="13">DM20194951</strain>
    </source>
</reference>
<dbReference type="GO" id="GO:0016301">
    <property type="term" value="F:kinase activity"/>
    <property type="evidence" value="ECO:0007669"/>
    <property type="project" value="UniProtKB-KW"/>
</dbReference>
<dbReference type="CDD" id="cd01170">
    <property type="entry name" value="THZ_kinase"/>
    <property type="match status" value="1"/>
</dbReference>
<dbReference type="SUPFAM" id="SSF53613">
    <property type="entry name" value="Ribokinase-like"/>
    <property type="match status" value="1"/>
</dbReference>
<dbReference type="InterPro" id="IPR029056">
    <property type="entry name" value="Ribokinase-like"/>
</dbReference>
<dbReference type="EMBL" id="CP102453">
    <property type="protein sequence ID" value="UUX34781.1"/>
    <property type="molecule type" value="Genomic_DNA"/>
</dbReference>
<evidence type="ECO:0000256" key="6">
    <source>
        <dbReference type="ARBA" id="ARBA00022741"/>
    </source>
</evidence>
<keyword evidence="4 11" id="KW-0808">Transferase</keyword>
<comment type="similarity">
    <text evidence="11">Belongs to the Thz kinase family.</text>
</comment>
<proteinExistence type="inferred from homology"/>
<evidence type="ECO:0000256" key="8">
    <source>
        <dbReference type="ARBA" id="ARBA00022840"/>
    </source>
</evidence>
<evidence type="ECO:0000256" key="11">
    <source>
        <dbReference type="HAMAP-Rule" id="MF_00228"/>
    </source>
</evidence>
<evidence type="ECO:0000313" key="13">
    <source>
        <dbReference type="Proteomes" id="UP001315967"/>
    </source>
</evidence>
<gene>
    <name evidence="11" type="primary">thiM</name>
    <name evidence="12" type="ORF">NRE15_03790</name>
</gene>
<evidence type="ECO:0000256" key="9">
    <source>
        <dbReference type="ARBA" id="ARBA00022842"/>
    </source>
</evidence>
<evidence type="ECO:0000256" key="3">
    <source>
        <dbReference type="ARBA" id="ARBA00004868"/>
    </source>
</evidence>
<accession>A0ABY5P7R5</accession>
<dbReference type="EC" id="2.7.1.50" evidence="11"/>
<dbReference type="Gene3D" id="3.40.1190.20">
    <property type="match status" value="1"/>
</dbReference>
<dbReference type="PIRSF" id="PIRSF000513">
    <property type="entry name" value="Thz_kinase"/>
    <property type="match status" value="1"/>
</dbReference>
<keyword evidence="13" id="KW-1185">Reference proteome</keyword>
<comment type="function">
    <text evidence="11">Catalyzes the phosphorylation of the hydroxyl group of 4-methyl-5-beta-hydroxyethylthiazole (THZ).</text>
</comment>
<dbReference type="HAMAP" id="MF_00228">
    <property type="entry name" value="Thz_kinase"/>
    <property type="match status" value="1"/>
</dbReference>
<evidence type="ECO:0000256" key="5">
    <source>
        <dbReference type="ARBA" id="ARBA00022723"/>
    </source>
</evidence>
<dbReference type="InterPro" id="IPR000417">
    <property type="entry name" value="Hyethyz_kinase"/>
</dbReference>
<evidence type="ECO:0000256" key="10">
    <source>
        <dbReference type="ARBA" id="ARBA00022977"/>
    </source>
</evidence>
<name>A0ABY5P7R5_9LACT</name>
<comment type="pathway">
    <text evidence="3 11">Cofactor biosynthesis; thiamine diphosphate biosynthesis; 4-methyl-5-(2-phosphoethyl)-thiazole from 5-(2-hydroxyethyl)-4-methylthiazole: step 1/1.</text>
</comment>
<protein>
    <recommendedName>
        <fullName evidence="11">Hydroxyethylthiazole kinase</fullName>
        <ecNumber evidence="11">2.7.1.50</ecNumber>
    </recommendedName>
    <alternativeName>
        <fullName evidence="11">4-methyl-5-beta-hydroxyethylthiazole kinase</fullName>
        <shortName evidence="11">TH kinase</shortName>
        <shortName evidence="11">Thz kinase</shortName>
    </alternativeName>
</protein>
<dbReference type="PRINTS" id="PR01099">
    <property type="entry name" value="HYETHTZKNASE"/>
</dbReference>
<keyword evidence="8 11" id="KW-0067">ATP-binding</keyword>